<sequence length="91" mass="10331">MMKMKMATMMTFPDPDSVRDFSPNNLQKWSLPSGKSAEDIFTTNVSKNSKTCKQKKKLTAIEKAVMRYGALRIINLSTHMRALFSPTLWTG</sequence>
<protein>
    <submittedName>
        <fullName evidence="1">Uncharacterized protein</fullName>
    </submittedName>
</protein>
<evidence type="ECO:0000313" key="1">
    <source>
        <dbReference type="EMBL" id="ESA08053.1"/>
    </source>
</evidence>
<reference evidence="1" key="1">
    <citation type="submission" date="2013-07" db="EMBL/GenBank/DDBJ databases">
        <title>The genome of an arbuscular mycorrhizal fungus provides insights into the evolution of the oldest plant symbiosis.</title>
        <authorList>
            <consortium name="DOE Joint Genome Institute"/>
            <person name="Tisserant E."/>
            <person name="Malbreil M."/>
            <person name="Kuo A."/>
            <person name="Kohler A."/>
            <person name="Symeonidi A."/>
            <person name="Balestrini R."/>
            <person name="Charron P."/>
            <person name="Duensing N."/>
            <person name="Frei-dit-Frey N."/>
            <person name="Gianinazzi-Pearson V."/>
            <person name="Gilbert B."/>
            <person name="Handa Y."/>
            <person name="Hijri M."/>
            <person name="Kaul R."/>
            <person name="Kawaguchi M."/>
            <person name="Krajinski F."/>
            <person name="Lammers P."/>
            <person name="Lapierre D."/>
            <person name="Masclaux F.G."/>
            <person name="Murat C."/>
            <person name="Morin E."/>
            <person name="Ndikumana S."/>
            <person name="Pagni M."/>
            <person name="Petitpierre D."/>
            <person name="Requena N."/>
            <person name="Rosikiewicz P."/>
            <person name="Riley R."/>
            <person name="Saito K."/>
            <person name="San Clemente H."/>
            <person name="Shapiro H."/>
            <person name="van Tuinen D."/>
            <person name="Becard G."/>
            <person name="Bonfante P."/>
            <person name="Paszkowski U."/>
            <person name="Shachar-Hill Y."/>
            <person name="Young J.P."/>
            <person name="Sanders I.R."/>
            <person name="Henrissat B."/>
            <person name="Rensing S.A."/>
            <person name="Grigoriev I.V."/>
            <person name="Corradi N."/>
            <person name="Roux C."/>
            <person name="Martin F."/>
        </authorList>
    </citation>
    <scope>NUCLEOTIDE SEQUENCE</scope>
    <source>
        <strain evidence="1">DAOM 197198</strain>
    </source>
</reference>
<gene>
    <name evidence="1" type="ORF">GLOINDRAFT_212361</name>
</gene>
<organism evidence="1">
    <name type="scientific">Rhizophagus irregularis (strain DAOM 181602 / DAOM 197198 / MUCL 43194)</name>
    <name type="common">Arbuscular mycorrhizal fungus</name>
    <name type="synonym">Glomus intraradices</name>
    <dbReference type="NCBI Taxonomy" id="747089"/>
    <lineage>
        <taxon>Eukaryota</taxon>
        <taxon>Fungi</taxon>
        <taxon>Fungi incertae sedis</taxon>
        <taxon>Mucoromycota</taxon>
        <taxon>Glomeromycotina</taxon>
        <taxon>Glomeromycetes</taxon>
        <taxon>Glomerales</taxon>
        <taxon>Glomeraceae</taxon>
        <taxon>Rhizophagus</taxon>
    </lineage>
</organism>
<dbReference type="EMBL" id="KI289630">
    <property type="protein sequence ID" value="ESA08053.1"/>
    <property type="molecule type" value="Genomic_DNA"/>
</dbReference>
<name>U9TP34_RHIID</name>
<dbReference type="AlphaFoldDB" id="U9TP34"/>
<dbReference type="HOGENOM" id="CLU_2428191_0_0_1"/>
<proteinExistence type="predicted"/>
<accession>U9TP34</accession>